<keyword evidence="2" id="KW-1185">Reference proteome</keyword>
<accession>A0ACB7X575</accession>
<protein>
    <submittedName>
        <fullName evidence="1">Uncharacterized protein</fullName>
    </submittedName>
</protein>
<name>A0ACB7X575_9ERIC</name>
<evidence type="ECO:0000313" key="2">
    <source>
        <dbReference type="Proteomes" id="UP000828048"/>
    </source>
</evidence>
<gene>
    <name evidence="1" type="ORF">Vadar_028755</name>
</gene>
<comment type="caution">
    <text evidence="1">The sequence shown here is derived from an EMBL/GenBank/DDBJ whole genome shotgun (WGS) entry which is preliminary data.</text>
</comment>
<evidence type="ECO:0000313" key="1">
    <source>
        <dbReference type="EMBL" id="KAH7835685.1"/>
    </source>
</evidence>
<organism evidence="1 2">
    <name type="scientific">Vaccinium darrowii</name>
    <dbReference type="NCBI Taxonomy" id="229202"/>
    <lineage>
        <taxon>Eukaryota</taxon>
        <taxon>Viridiplantae</taxon>
        <taxon>Streptophyta</taxon>
        <taxon>Embryophyta</taxon>
        <taxon>Tracheophyta</taxon>
        <taxon>Spermatophyta</taxon>
        <taxon>Magnoliopsida</taxon>
        <taxon>eudicotyledons</taxon>
        <taxon>Gunneridae</taxon>
        <taxon>Pentapetalae</taxon>
        <taxon>asterids</taxon>
        <taxon>Ericales</taxon>
        <taxon>Ericaceae</taxon>
        <taxon>Vaccinioideae</taxon>
        <taxon>Vaccinieae</taxon>
        <taxon>Vaccinium</taxon>
    </lineage>
</organism>
<dbReference type="EMBL" id="CM037152">
    <property type="protein sequence ID" value="KAH7835685.1"/>
    <property type="molecule type" value="Genomic_DNA"/>
</dbReference>
<reference evidence="1 2" key="1">
    <citation type="journal article" date="2021" name="Hortic Res">
        <title>High-quality reference genome and annotation aids understanding of berry development for evergreen blueberry (Vaccinium darrowii).</title>
        <authorList>
            <person name="Yu J."/>
            <person name="Hulse-Kemp A.M."/>
            <person name="Babiker E."/>
            <person name="Staton M."/>
        </authorList>
    </citation>
    <scope>NUCLEOTIDE SEQUENCE [LARGE SCALE GENOMIC DNA]</scope>
    <source>
        <strain evidence="2">cv. NJ 8807/NJ 8810</strain>
        <tissue evidence="1">Young leaf</tissue>
    </source>
</reference>
<dbReference type="Proteomes" id="UP000828048">
    <property type="component" value="Chromosome 2"/>
</dbReference>
<proteinExistence type="predicted"/>
<sequence length="145" mass="15599">MGICASSQTTRGEGGGVTKWPPTAKVIDLEGGLQEFIQPIRAGQILYQNPNCFLCSSETMFLGSRMPQVPNNEELQLGQIYFLIPISKSQTPLTLPDLCALAIKASSALTNSVFSDKNGPVFRTEVRRDAEIPASFEDGFSGGGK</sequence>